<keyword evidence="4 7" id="KW-0812">Transmembrane</keyword>
<dbReference type="GO" id="GO:0005886">
    <property type="term" value="C:plasma membrane"/>
    <property type="evidence" value="ECO:0007669"/>
    <property type="project" value="UniProtKB-SubCell"/>
</dbReference>
<feature type="transmembrane region" description="Helical" evidence="7">
    <location>
        <begin position="347"/>
        <end position="367"/>
    </location>
</feature>
<dbReference type="EMBL" id="JACHOA010000006">
    <property type="protein sequence ID" value="MBB4615053.1"/>
    <property type="molecule type" value="Genomic_DNA"/>
</dbReference>
<feature type="transmembrane region" description="Helical" evidence="7">
    <location>
        <begin position="288"/>
        <end position="304"/>
    </location>
</feature>
<dbReference type="GO" id="GO:0022857">
    <property type="term" value="F:transmembrane transporter activity"/>
    <property type="evidence" value="ECO:0007669"/>
    <property type="project" value="InterPro"/>
</dbReference>
<protein>
    <submittedName>
        <fullName evidence="9">MFS family permease</fullName>
    </submittedName>
</protein>
<comment type="subcellular location">
    <subcellularLocation>
        <location evidence="1">Cell membrane</location>
        <topology evidence="1">Multi-pass membrane protein</topology>
    </subcellularLocation>
</comment>
<feature type="transmembrane region" description="Helical" evidence="7">
    <location>
        <begin position="83"/>
        <end position="101"/>
    </location>
</feature>
<dbReference type="Pfam" id="PF05977">
    <property type="entry name" value="MFS_3"/>
    <property type="match status" value="1"/>
</dbReference>
<organism evidence="9 10">
    <name type="scientific">Novosphingobium taihuense</name>
    <dbReference type="NCBI Taxonomy" id="260085"/>
    <lineage>
        <taxon>Bacteria</taxon>
        <taxon>Pseudomonadati</taxon>
        <taxon>Pseudomonadota</taxon>
        <taxon>Alphaproteobacteria</taxon>
        <taxon>Sphingomonadales</taxon>
        <taxon>Sphingomonadaceae</taxon>
        <taxon>Novosphingobium</taxon>
    </lineage>
</organism>
<feature type="transmembrane region" description="Helical" evidence="7">
    <location>
        <begin position="21"/>
        <end position="39"/>
    </location>
</feature>
<dbReference type="PROSITE" id="PS50850">
    <property type="entry name" value="MFS"/>
    <property type="match status" value="1"/>
</dbReference>
<gene>
    <name evidence="9" type="ORF">GGR37_003343</name>
</gene>
<feature type="transmembrane region" description="Helical" evidence="7">
    <location>
        <begin position="310"/>
        <end position="335"/>
    </location>
</feature>
<feature type="transmembrane region" description="Helical" evidence="7">
    <location>
        <begin position="51"/>
        <end position="71"/>
    </location>
</feature>
<keyword evidence="3" id="KW-1003">Cell membrane</keyword>
<dbReference type="Gene3D" id="1.20.1250.20">
    <property type="entry name" value="MFS general substrate transporter like domains"/>
    <property type="match status" value="1"/>
</dbReference>
<dbReference type="SUPFAM" id="SSF103473">
    <property type="entry name" value="MFS general substrate transporter"/>
    <property type="match status" value="1"/>
</dbReference>
<evidence type="ECO:0000256" key="1">
    <source>
        <dbReference type="ARBA" id="ARBA00004651"/>
    </source>
</evidence>
<keyword evidence="2" id="KW-0813">Transport</keyword>
<sequence>MKSGSSFAPLRHTVFRRIWTASLLSNFGLLINGVGAGWAMTELSGRTDLVALIQTALMLPYMLFSMAAGAISDTYDRRKVSMIMLGFAFCSSLLLTGAAVAEWLTPTLLLMLCFLTGTANAMFGPAWQASVSEQVPNEDIGPAVALNSVSYNIARSFGPAIGGLIVAAAGSVAAFGVTALCYLPILLAIFLWRRERETPRLPPERIGWAIISGVRYVMYSPTTRSVIIRSALTGIAGGSISSLMPLVARELLGGSAATYGLLLGVFGIGAVVGALVMPTLRRKLSGELHIGSSTAILGVAMILLSQGRSIWFAMPVLFVAGVMWMQPLTQFNIVIQTQAPRWVAGRALAAFQASIAGGLAGGAWLWGHVGQSVGTANAIACSGLAMLGCVVASRIWPLDQEANDLTGRDKPLATPEVRLGLTGRSGPIVVEVEYSVHPDRARQFYAAMLEVRHFRQRNGAYMWSLARDIADEQRWLERFSCPTWHDYLRQRERMTAGEQAILDRALAHTTDQRSDRIRRFLERPMGSVRWLPESRDPGLILPINPGSG</sequence>
<dbReference type="PANTHER" id="PTHR23513">
    <property type="entry name" value="INTEGRAL MEMBRANE EFFLUX PROTEIN-RELATED"/>
    <property type="match status" value="1"/>
</dbReference>
<keyword evidence="5 7" id="KW-1133">Transmembrane helix</keyword>
<evidence type="ECO:0000256" key="3">
    <source>
        <dbReference type="ARBA" id="ARBA00022475"/>
    </source>
</evidence>
<accession>A0A7W7ADL3</accession>
<feature type="transmembrane region" description="Helical" evidence="7">
    <location>
        <begin position="373"/>
        <end position="392"/>
    </location>
</feature>
<evidence type="ECO:0000256" key="7">
    <source>
        <dbReference type="SAM" id="Phobius"/>
    </source>
</evidence>
<evidence type="ECO:0000256" key="5">
    <source>
        <dbReference type="ARBA" id="ARBA00022989"/>
    </source>
</evidence>
<keyword evidence="10" id="KW-1185">Reference proteome</keyword>
<dbReference type="RefSeq" id="WP_144908022.1">
    <property type="nucleotide sequence ID" value="NZ_JACHOA010000006.1"/>
</dbReference>
<dbReference type="InterPro" id="IPR036259">
    <property type="entry name" value="MFS_trans_sf"/>
</dbReference>
<feature type="transmembrane region" description="Helical" evidence="7">
    <location>
        <begin position="226"/>
        <end position="244"/>
    </location>
</feature>
<name>A0A7W7ADL3_9SPHN</name>
<evidence type="ECO:0000313" key="10">
    <source>
        <dbReference type="Proteomes" id="UP000538566"/>
    </source>
</evidence>
<reference evidence="9 10" key="1">
    <citation type="submission" date="2020-08" db="EMBL/GenBank/DDBJ databases">
        <title>Genomic Encyclopedia of Type Strains, Phase IV (KMG-IV): sequencing the most valuable type-strain genomes for metagenomic binning, comparative biology and taxonomic classification.</title>
        <authorList>
            <person name="Goeker M."/>
        </authorList>
    </citation>
    <scope>NUCLEOTIDE SEQUENCE [LARGE SCALE GENOMIC DNA]</scope>
    <source>
        <strain evidence="9 10">DSM 17507</strain>
    </source>
</reference>
<dbReference type="PANTHER" id="PTHR23513:SF11">
    <property type="entry name" value="STAPHYLOFERRIN A TRANSPORTER"/>
    <property type="match status" value="1"/>
</dbReference>
<proteinExistence type="predicted"/>
<feature type="domain" description="Major facilitator superfamily (MFS) profile" evidence="8">
    <location>
        <begin position="14"/>
        <end position="400"/>
    </location>
</feature>
<dbReference type="InterPro" id="IPR010290">
    <property type="entry name" value="TM_effector"/>
</dbReference>
<dbReference type="AlphaFoldDB" id="A0A7W7ADL3"/>
<evidence type="ECO:0000256" key="2">
    <source>
        <dbReference type="ARBA" id="ARBA00022448"/>
    </source>
</evidence>
<evidence type="ECO:0000256" key="6">
    <source>
        <dbReference type="ARBA" id="ARBA00023136"/>
    </source>
</evidence>
<feature type="transmembrane region" description="Helical" evidence="7">
    <location>
        <begin position="256"/>
        <end position="276"/>
    </location>
</feature>
<dbReference type="InterPro" id="IPR020846">
    <property type="entry name" value="MFS_dom"/>
</dbReference>
<comment type="caution">
    <text evidence="9">The sequence shown here is derived from an EMBL/GenBank/DDBJ whole genome shotgun (WGS) entry which is preliminary data.</text>
</comment>
<evidence type="ECO:0000256" key="4">
    <source>
        <dbReference type="ARBA" id="ARBA00022692"/>
    </source>
</evidence>
<dbReference type="OrthoDB" id="9809918at2"/>
<dbReference type="Proteomes" id="UP000538566">
    <property type="component" value="Unassembled WGS sequence"/>
</dbReference>
<dbReference type="CDD" id="cd06173">
    <property type="entry name" value="MFS_MefA_like"/>
    <property type="match status" value="1"/>
</dbReference>
<evidence type="ECO:0000313" key="9">
    <source>
        <dbReference type="EMBL" id="MBB4615053.1"/>
    </source>
</evidence>
<keyword evidence="6 7" id="KW-0472">Membrane</keyword>
<evidence type="ECO:0000259" key="8">
    <source>
        <dbReference type="PROSITE" id="PS50850"/>
    </source>
</evidence>
<feature type="transmembrane region" description="Helical" evidence="7">
    <location>
        <begin position="160"/>
        <end position="192"/>
    </location>
</feature>